<keyword evidence="3 6" id="KW-0812">Transmembrane</keyword>
<feature type="transmembrane region" description="Helical" evidence="6">
    <location>
        <begin position="125"/>
        <end position="149"/>
    </location>
</feature>
<evidence type="ECO:0000313" key="7">
    <source>
        <dbReference type="EMBL" id="HGI43251.1"/>
    </source>
</evidence>
<feature type="transmembrane region" description="Helical" evidence="6">
    <location>
        <begin position="169"/>
        <end position="190"/>
    </location>
</feature>
<keyword evidence="5 6" id="KW-0472">Membrane</keyword>
<feature type="transmembrane region" description="Helical" evidence="6">
    <location>
        <begin position="73"/>
        <end position="91"/>
    </location>
</feature>
<name>A0A7C4FEA3_THEPE</name>
<comment type="caution">
    <text evidence="7">The sequence shown here is derived from an EMBL/GenBank/DDBJ whole genome shotgun (WGS) entry which is preliminary data.</text>
</comment>
<evidence type="ECO:0000256" key="6">
    <source>
        <dbReference type="SAM" id="Phobius"/>
    </source>
</evidence>
<proteinExistence type="inferred from homology"/>
<comment type="subcellular location">
    <subcellularLocation>
        <location evidence="1">Membrane</location>
        <topology evidence="1">Multi-pass membrane protein</topology>
    </subcellularLocation>
</comment>
<evidence type="ECO:0000256" key="3">
    <source>
        <dbReference type="ARBA" id="ARBA00022692"/>
    </source>
</evidence>
<dbReference type="AlphaFoldDB" id="A0A7C4FEA3"/>
<reference evidence="7" key="1">
    <citation type="journal article" date="2020" name="mSystems">
        <title>Genome- and Community-Level Interaction Insights into Carbon Utilization and Element Cycling Functions of Hydrothermarchaeota in Hydrothermal Sediment.</title>
        <authorList>
            <person name="Zhou Z."/>
            <person name="Liu Y."/>
            <person name="Xu W."/>
            <person name="Pan J."/>
            <person name="Luo Z.H."/>
            <person name="Li M."/>
        </authorList>
    </citation>
    <scope>NUCLEOTIDE SEQUENCE [LARGE SCALE GENOMIC DNA]</scope>
    <source>
        <strain evidence="7">SpSt-735</strain>
    </source>
</reference>
<organism evidence="7">
    <name type="scientific">Thermofilum pendens</name>
    <dbReference type="NCBI Taxonomy" id="2269"/>
    <lineage>
        <taxon>Archaea</taxon>
        <taxon>Thermoproteota</taxon>
        <taxon>Thermoprotei</taxon>
        <taxon>Thermofilales</taxon>
        <taxon>Thermofilaceae</taxon>
        <taxon>Thermofilum</taxon>
    </lineage>
</organism>
<dbReference type="EMBL" id="DTFI01000072">
    <property type="protein sequence ID" value="HGI43251.1"/>
    <property type="molecule type" value="Genomic_DNA"/>
</dbReference>
<protein>
    <recommendedName>
        <fullName evidence="8">TMEM165/GDT1 family protein</fullName>
    </recommendedName>
</protein>
<comment type="similarity">
    <text evidence="2">Belongs to the GDT1 family.</text>
</comment>
<dbReference type="Pfam" id="PF01169">
    <property type="entry name" value="GDT1"/>
    <property type="match status" value="2"/>
</dbReference>
<evidence type="ECO:0000256" key="4">
    <source>
        <dbReference type="ARBA" id="ARBA00022989"/>
    </source>
</evidence>
<dbReference type="GO" id="GO:0016020">
    <property type="term" value="C:membrane"/>
    <property type="evidence" value="ECO:0007669"/>
    <property type="project" value="UniProtKB-SubCell"/>
</dbReference>
<gene>
    <name evidence="7" type="ORF">ENV17_02540</name>
</gene>
<evidence type="ECO:0000256" key="5">
    <source>
        <dbReference type="ARBA" id="ARBA00023136"/>
    </source>
</evidence>
<feature type="transmembrane region" description="Helical" evidence="6">
    <location>
        <begin position="39"/>
        <end position="61"/>
    </location>
</feature>
<evidence type="ECO:0000256" key="1">
    <source>
        <dbReference type="ARBA" id="ARBA00004141"/>
    </source>
</evidence>
<accession>A0A7C4FEA3</accession>
<sequence>MAEDLPWKAAKVLIPVFLAEIGDKTMLATAAFSMRANPMVALAISTLAYLAANALPVLLASKAAEVLTSYADAVQVAAGVGFAAIGFLLMLRGEKSGHGAGGINNAFSYFLLLTLSEIGDKTQVVTVLSAALTASAMLTLSLGALSYLLANSIGVAAAQLARSRLPAEALRRVSAALFVVMGVLCVLTAAL</sequence>
<evidence type="ECO:0000256" key="2">
    <source>
        <dbReference type="ARBA" id="ARBA00009190"/>
    </source>
</evidence>
<keyword evidence="4 6" id="KW-1133">Transmembrane helix</keyword>
<dbReference type="InterPro" id="IPR001727">
    <property type="entry name" value="GDT1-like"/>
</dbReference>
<dbReference type="GO" id="GO:0046873">
    <property type="term" value="F:metal ion transmembrane transporter activity"/>
    <property type="evidence" value="ECO:0007669"/>
    <property type="project" value="InterPro"/>
</dbReference>
<evidence type="ECO:0008006" key="8">
    <source>
        <dbReference type="Google" id="ProtNLM"/>
    </source>
</evidence>